<accession>A0A1S6QGG2</accession>
<protein>
    <recommendedName>
        <fullName evidence="1">UPF0246 protein PL11_001545</fullName>
    </recommendedName>
</protein>
<dbReference type="NCBIfam" id="NF002543">
    <property type="entry name" value="PRK02101.1-4"/>
    <property type="match status" value="1"/>
</dbReference>
<dbReference type="HAMAP" id="MF_00652">
    <property type="entry name" value="UPF0246"/>
    <property type="match status" value="1"/>
</dbReference>
<comment type="similarity">
    <text evidence="1">Belongs to the UPF0246 family.</text>
</comment>
<dbReference type="GO" id="GO:0005829">
    <property type="term" value="C:cytosol"/>
    <property type="evidence" value="ECO:0007669"/>
    <property type="project" value="TreeGrafter"/>
</dbReference>
<dbReference type="Proteomes" id="UP000030361">
    <property type="component" value="Chromosome"/>
</dbReference>
<dbReference type="Pfam" id="PF03883">
    <property type="entry name" value="H2O2_YaaD"/>
    <property type="match status" value="1"/>
</dbReference>
<name>A0A1S6QGG2_9LACO</name>
<gene>
    <name evidence="2" type="ORF">PL11_001545</name>
</gene>
<organism evidence="2 3">
    <name type="scientific">Lentilactobacillus curieae</name>
    <dbReference type="NCBI Taxonomy" id="1138822"/>
    <lineage>
        <taxon>Bacteria</taxon>
        <taxon>Bacillati</taxon>
        <taxon>Bacillota</taxon>
        <taxon>Bacilli</taxon>
        <taxon>Lactobacillales</taxon>
        <taxon>Lactobacillaceae</taxon>
        <taxon>Lentilactobacillus</taxon>
    </lineage>
</organism>
<reference evidence="2 3" key="1">
    <citation type="journal article" date="2015" name="Genome Announc.">
        <title>Genome Sequence of Lactobacillus curieae CCTCC M 2011381T, a Novel Producer of Gamma-aminobutyric Acid.</title>
        <authorList>
            <person name="Wang Y."/>
            <person name="Wang Y."/>
            <person name="Lang C."/>
            <person name="Wei D."/>
            <person name="Xu P."/>
            <person name="Xie J."/>
        </authorList>
    </citation>
    <scope>NUCLEOTIDE SEQUENCE [LARGE SCALE GENOMIC DNA]</scope>
    <source>
        <strain evidence="2 3">CCTCC M 2011381</strain>
    </source>
</reference>
<dbReference type="RefSeq" id="WP_035165855.1">
    <property type="nucleotide sequence ID" value="NZ_CP018906.1"/>
</dbReference>
<dbReference type="EMBL" id="CP018906">
    <property type="protein sequence ID" value="AQW20690.1"/>
    <property type="molecule type" value="Genomic_DNA"/>
</dbReference>
<evidence type="ECO:0000313" key="2">
    <source>
        <dbReference type="EMBL" id="AQW20690.1"/>
    </source>
</evidence>
<dbReference type="AlphaFoldDB" id="A0A1S6QGG2"/>
<dbReference type="KEGG" id="lcu:PL11_001545"/>
<keyword evidence="3" id="KW-1185">Reference proteome</keyword>
<dbReference type="GO" id="GO:0033194">
    <property type="term" value="P:response to hydroperoxide"/>
    <property type="evidence" value="ECO:0007669"/>
    <property type="project" value="TreeGrafter"/>
</dbReference>
<sequence>MKIIISPAKKMVVNLDDFDILDMPQYLDETKQILAELQQLDKSAAQKLWQTSDKLTIESYQILKQTNLTERLTPAIIAFSGIQYQYMAPGLFTAPALNYVQQNLRILSGFYGILRPFDGITPYRLEMGSRMKLRGYKNLYSFWGSKLYDALVSDQEPIINLASKEYAKAITPYLKSDQQFIDIVFGHLVDGKLKTRATFAKMARGEMVRFAAERNVTDPIQLKEFDHLDYKFDERRSTDMQYIFIKDEK</sequence>
<dbReference type="InterPro" id="IPR005583">
    <property type="entry name" value="YaaA"/>
</dbReference>
<evidence type="ECO:0000313" key="3">
    <source>
        <dbReference type="Proteomes" id="UP000030361"/>
    </source>
</evidence>
<dbReference type="PANTHER" id="PTHR30283">
    <property type="entry name" value="PEROXIDE STRESS RESPONSE PROTEIN YAAA"/>
    <property type="match status" value="1"/>
</dbReference>
<proteinExistence type="inferred from homology"/>
<evidence type="ECO:0000256" key="1">
    <source>
        <dbReference type="HAMAP-Rule" id="MF_00652"/>
    </source>
</evidence>
<dbReference type="OrthoDB" id="9777133at2"/>
<dbReference type="eggNOG" id="COG3022">
    <property type="taxonomic scope" value="Bacteria"/>
</dbReference>
<dbReference type="PANTHER" id="PTHR30283:SF4">
    <property type="entry name" value="PEROXIDE STRESS RESISTANCE PROTEIN YAAA"/>
    <property type="match status" value="1"/>
</dbReference>